<evidence type="ECO:0000313" key="5">
    <source>
        <dbReference type="Proteomes" id="UP000838412"/>
    </source>
</evidence>
<dbReference type="Proteomes" id="UP000838412">
    <property type="component" value="Chromosome 3"/>
</dbReference>
<dbReference type="EMBL" id="OV696688">
    <property type="protein sequence ID" value="CAH1259279.1"/>
    <property type="molecule type" value="Genomic_DNA"/>
</dbReference>
<dbReference type="SUPFAM" id="SSF54511">
    <property type="entry name" value="GFP-like"/>
    <property type="match status" value="1"/>
</dbReference>
<keyword evidence="2" id="KW-0455">Luminescence</keyword>
<sequence>MPLPATHELHIFGSINSLEFDLVGRGTGNPKEGYEELHLKSTKSALQFSPWILVPQIGYQVHRTMQFEDGATLTGIYRYTYEGTHIKGEFQVIGTGFPADGPVMTNSLTAADWCVTKMVYPNENTIIDKFDWTYTTTSGKRYQSNVRSNFTFAKPIAANILQKQPMFVFRKTELKHSKTELKFKEWQKAFSDVM</sequence>
<proteinExistence type="inferred from homology"/>
<dbReference type="Pfam" id="PF01353">
    <property type="entry name" value="GFP"/>
    <property type="match status" value="1"/>
</dbReference>
<evidence type="ECO:0000313" key="4">
    <source>
        <dbReference type="EMBL" id="CAH1259279.1"/>
    </source>
</evidence>
<evidence type="ECO:0000256" key="2">
    <source>
        <dbReference type="ARBA" id="ARBA00023223"/>
    </source>
</evidence>
<dbReference type="InterPro" id="IPR009017">
    <property type="entry name" value="GFP"/>
</dbReference>
<reference evidence="4" key="1">
    <citation type="submission" date="2022-01" db="EMBL/GenBank/DDBJ databases">
        <authorList>
            <person name="Braso-Vives M."/>
        </authorList>
    </citation>
    <scope>NUCLEOTIDE SEQUENCE</scope>
</reference>
<comment type="similarity">
    <text evidence="1">Belongs to the GFP family.</text>
</comment>
<dbReference type="AlphaFoldDB" id="A0A8K0ERU6"/>
<organism evidence="4 5">
    <name type="scientific">Branchiostoma lanceolatum</name>
    <name type="common">Common lancelet</name>
    <name type="synonym">Amphioxus lanceolatum</name>
    <dbReference type="NCBI Taxonomy" id="7740"/>
    <lineage>
        <taxon>Eukaryota</taxon>
        <taxon>Metazoa</taxon>
        <taxon>Chordata</taxon>
        <taxon>Cephalochordata</taxon>
        <taxon>Leptocardii</taxon>
        <taxon>Amphioxiformes</taxon>
        <taxon>Branchiostomatidae</taxon>
        <taxon>Branchiostoma</taxon>
    </lineage>
</organism>
<dbReference type="Gene3D" id="2.40.155.10">
    <property type="entry name" value="Green fluorescent protein"/>
    <property type="match status" value="1"/>
</dbReference>
<keyword evidence="5" id="KW-1185">Reference proteome</keyword>
<keyword evidence="3" id="KW-0599">Photoprotein</keyword>
<name>A0A8K0ERU6_BRALA</name>
<evidence type="ECO:0000256" key="1">
    <source>
        <dbReference type="ARBA" id="ARBA00008949"/>
    </source>
</evidence>
<accession>A0A8K0ERU6</accession>
<dbReference type="GO" id="GO:0008218">
    <property type="term" value="P:bioluminescence"/>
    <property type="evidence" value="ECO:0007669"/>
    <property type="project" value="UniProtKB-KW"/>
</dbReference>
<dbReference type="Gene3D" id="3.30.1300.40">
    <property type="match status" value="1"/>
</dbReference>
<protein>
    <submittedName>
        <fullName evidence="4">Hypp2223 protein</fullName>
    </submittedName>
</protein>
<dbReference type="OrthoDB" id="5974228at2759"/>
<gene>
    <name evidence="4" type="primary">Hypp2223</name>
    <name evidence="4" type="ORF">BLAG_LOCUS16632</name>
</gene>
<dbReference type="InterPro" id="IPR011584">
    <property type="entry name" value="GFP-related"/>
</dbReference>
<evidence type="ECO:0000256" key="3">
    <source>
        <dbReference type="ARBA" id="ARBA00023262"/>
    </source>
</evidence>